<name>A0AAX4JYQ7_9TREE</name>
<feature type="region of interest" description="Disordered" evidence="1">
    <location>
        <begin position="14"/>
        <end position="82"/>
    </location>
</feature>
<keyword evidence="3" id="KW-1185">Reference proteome</keyword>
<feature type="compositionally biased region" description="Basic residues" evidence="1">
    <location>
        <begin position="53"/>
        <end position="64"/>
    </location>
</feature>
<organism evidence="2 3">
    <name type="scientific">Kwoniella dendrophila CBS 6074</name>
    <dbReference type="NCBI Taxonomy" id="1295534"/>
    <lineage>
        <taxon>Eukaryota</taxon>
        <taxon>Fungi</taxon>
        <taxon>Dikarya</taxon>
        <taxon>Basidiomycota</taxon>
        <taxon>Agaricomycotina</taxon>
        <taxon>Tremellomycetes</taxon>
        <taxon>Tremellales</taxon>
        <taxon>Cryptococcaceae</taxon>
        <taxon>Kwoniella</taxon>
    </lineage>
</organism>
<dbReference type="EMBL" id="CP144103">
    <property type="protein sequence ID" value="WWC89705.1"/>
    <property type="molecule type" value="Genomic_DNA"/>
</dbReference>
<sequence length="201" mass="22829">MSLNPLRNLLRPTTRSIVFPRNSNRSVHYSHPRSSPTSSTTGTGPSSSTTHTSHSHTQHGHQHSHSNGSSSSSSTRNGKKPSPHLVWYREIVPAMIPIFLISTTLFLGLSLIRTHLSHSKLLGESQKQIEELELKLKLIKFEQKKQILREKKERERILPLIVEKVLQRVGVVGNEDGDDDDLLEFVNQQEQEKQKELPRLL</sequence>
<feature type="compositionally biased region" description="Low complexity" evidence="1">
    <location>
        <begin position="32"/>
        <end position="52"/>
    </location>
</feature>
<evidence type="ECO:0000256" key="1">
    <source>
        <dbReference type="SAM" id="MobiDB-lite"/>
    </source>
</evidence>
<protein>
    <submittedName>
        <fullName evidence="2">Uncharacterized protein</fullName>
    </submittedName>
</protein>
<dbReference type="Proteomes" id="UP001355207">
    <property type="component" value="Chromosome 6"/>
</dbReference>
<dbReference type="AlphaFoldDB" id="A0AAX4JYQ7"/>
<evidence type="ECO:0000313" key="3">
    <source>
        <dbReference type="Proteomes" id="UP001355207"/>
    </source>
</evidence>
<reference evidence="2 3" key="1">
    <citation type="submission" date="2024-01" db="EMBL/GenBank/DDBJ databases">
        <title>Comparative genomics of Cryptococcus and Kwoniella reveals pathogenesis evolution and contrasting modes of karyotype evolution via chromosome fusion or intercentromeric recombination.</title>
        <authorList>
            <person name="Coelho M.A."/>
            <person name="David-Palma M."/>
            <person name="Shea T."/>
            <person name="Bowers K."/>
            <person name="McGinley-Smith S."/>
            <person name="Mohammad A.W."/>
            <person name="Gnirke A."/>
            <person name="Yurkov A.M."/>
            <person name="Nowrousian M."/>
            <person name="Sun S."/>
            <person name="Cuomo C.A."/>
            <person name="Heitman J."/>
        </authorList>
    </citation>
    <scope>NUCLEOTIDE SEQUENCE [LARGE SCALE GENOMIC DNA]</scope>
    <source>
        <strain evidence="2 3">CBS 6074</strain>
    </source>
</reference>
<proteinExistence type="predicted"/>
<feature type="compositionally biased region" description="Polar residues" evidence="1">
    <location>
        <begin position="14"/>
        <end position="27"/>
    </location>
</feature>
<feature type="compositionally biased region" description="Low complexity" evidence="1">
    <location>
        <begin position="65"/>
        <end position="76"/>
    </location>
</feature>
<dbReference type="GeneID" id="91095300"/>
<accession>A0AAX4JYQ7</accession>
<gene>
    <name evidence="2" type="ORF">L201_004630</name>
</gene>
<evidence type="ECO:0000313" key="2">
    <source>
        <dbReference type="EMBL" id="WWC89705.1"/>
    </source>
</evidence>
<dbReference type="RefSeq" id="XP_066076468.1">
    <property type="nucleotide sequence ID" value="XM_066220371.1"/>
</dbReference>